<dbReference type="AlphaFoldDB" id="A0A8S1L9X3"/>
<feature type="coiled-coil region" evidence="1">
    <location>
        <begin position="125"/>
        <end position="152"/>
    </location>
</feature>
<evidence type="ECO:0000313" key="3">
    <source>
        <dbReference type="Proteomes" id="UP000688137"/>
    </source>
</evidence>
<protein>
    <submittedName>
        <fullName evidence="2">Uncharacterized protein</fullName>
    </submittedName>
</protein>
<sequence>MSINEQELQNKVEKVVDNYMKRAKSFHRQRSSISMNEEQRDLTQEIAEKEFQKNRLLEELLKQISLIIDNLIQRHLFDFQNQLLHIQNELYQLKTKQFHIGSQESTIKQTLVLSKNSSFTDFNEQFLSEDQIKNLKNKIKNLKEDVNKKTQYHDSLINMLLDQQKDLKENLRKNQFDLDIKSIEKRMLDQIWLSVETQSRDFVETKFHQLKQLVESNNQKQKEKDAVMWTIVNECKCEMDKMNLKLNNVNNILHEIKENNNWFPRIWKAK</sequence>
<name>A0A8S1L9X3_PARPR</name>
<evidence type="ECO:0000256" key="1">
    <source>
        <dbReference type="SAM" id="Coils"/>
    </source>
</evidence>
<proteinExistence type="predicted"/>
<evidence type="ECO:0000313" key="2">
    <source>
        <dbReference type="EMBL" id="CAD8062622.1"/>
    </source>
</evidence>
<dbReference type="OMA" id="WTIVNEC"/>
<organism evidence="2 3">
    <name type="scientific">Paramecium primaurelia</name>
    <dbReference type="NCBI Taxonomy" id="5886"/>
    <lineage>
        <taxon>Eukaryota</taxon>
        <taxon>Sar</taxon>
        <taxon>Alveolata</taxon>
        <taxon>Ciliophora</taxon>
        <taxon>Intramacronucleata</taxon>
        <taxon>Oligohymenophorea</taxon>
        <taxon>Peniculida</taxon>
        <taxon>Parameciidae</taxon>
        <taxon>Paramecium</taxon>
    </lineage>
</organism>
<keyword evidence="1" id="KW-0175">Coiled coil</keyword>
<accession>A0A8S1L9X3</accession>
<dbReference type="EMBL" id="CAJJDM010000032">
    <property type="protein sequence ID" value="CAD8062622.1"/>
    <property type="molecule type" value="Genomic_DNA"/>
</dbReference>
<dbReference type="Proteomes" id="UP000688137">
    <property type="component" value="Unassembled WGS sequence"/>
</dbReference>
<reference evidence="2" key="1">
    <citation type="submission" date="2021-01" db="EMBL/GenBank/DDBJ databases">
        <authorList>
            <consortium name="Genoscope - CEA"/>
            <person name="William W."/>
        </authorList>
    </citation>
    <scope>NUCLEOTIDE SEQUENCE</scope>
</reference>
<keyword evidence="3" id="KW-1185">Reference proteome</keyword>
<gene>
    <name evidence="2" type="ORF">PPRIM_AZ9-3.1.T0330228</name>
</gene>
<comment type="caution">
    <text evidence="2">The sequence shown here is derived from an EMBL/GenBank/DDBJ whole genome shotgun (WGS) entry which is preliminary data.</text>
</comment>